<feature type="compositionally biased region" description="Polar residues" evidence="8">
    <location>
        <begin position="605"/>
        <end position="635"/>
    </location>
</feature>
<dbReference type="InterPro" id="IPR000242">
    <property type="entry name" value="PTP_cat"/>
</dbReference>
<evidence type="ECO:0000256" key="4">
    <source>
        <dbReference type="ARBA" id="ARBA00022553"/>
    </source>
</evidence>
<keyword evidence="3" id="KW-0963">Cytoplasm</keyword>
<comment type="similarity">
    <text evidence="7">Belongs to the protein-tyrosine phosphatase family. Non-receptor class 4 subfamily.</text>
</comment>
<accession>A0AAU9XS87</accession>
<evidence type="ECO:0000313" key="12">
    <source>
        <dbReference type="Proteomes" id="UP001159428"/>
    </source>
</evidence>
<dbReference type="Pfam" id="PF00102">
    <property type="entry name" value="Y_phosphatase"/>
    <property type="match status" value="1"/>
</dbReference>
<feature type="region of interest" description="Disordered" evidence="8">
    <location>
        <begin position="765"/>
        <end position="932"/>
    </location>
</feature>
<keyword evidence="5" id="KW-0378">Hydrolase</keyword>
<comment type="caution">
    <text evidence="11">The sequence shown here is derived from an EMBL/GenBank/DDBJ whole genome shotgun (WGS) entry which is preliminary data.</text>
</comment>
<dbReference type="PRINTS" id="PR00700">
    <property type="entry name" value="PRTYPHPHTASE"/>
</dbReference>
<keyword evidence="6" id="KW-0904">Protein phosphatase</keyword>
<dbReference type="InterPro" id="IPR029021">
    <property type="entry name" value="Prot-tyrosine_phosphatase-like"/>
</dbReference>
<dbReference type="FunFam" id="3.90.190.10:FF:000045">
    <property type="entry name" value="Tyrosine-protein phosphatase non-receptor type 12"/>
    <property type="match status" value="1"/>
</dbReference>
<feature type="region of interest" description="Disordered" evidence="8">
    <location>
        <begin position="386"/>
        <end position="445"/>
    </location>
</feature>
<dbReference type="GO" id="GO:0005634">
    <property type="term" value="C:nucleus"/>
    <property type="evidence" value="ECO:0007669"/>
    <property type="project" value="TreeGrafter"/>
</dbReference>
<protein>
    <recommendedName>
        <fullName evidence="2">protein-tyrosine-phosphatase</fullName>
        <ecNumber evidence="2">3.1.3.48</ecNumber>
    </recommendedName>
</protein>
<dbReference type="Gene3D" id="3.90.190.10">
    <property type="entry name" value="Protein tyrosine phosphatase superfamily"/>
    <property type="match status" value="1"/>
</dbReference>
<feature type="compositionally biased region" description="Low complexity" evidence="8">
    <location>
        <begin position="830"/>
        <end position="850"/>
    </location>
</feature>
<dbReference type="GO" id="GO:0004726">
    <property type="term" value="F:non-membrane spanning protein tyrosine phosphatase activity"/>
    <property type="evidence" value="ECO:0007669"/>
    <property type="project" value="InterPro"/>
</dbReference>
<proteinExistence type="inferred from homology"/>
<dbReference type="PANTHER" id="PTHR45983">
    <property type="entry name" value="TYROSINE PHOSPHATSE N18, PUTATIVE-RELATED"/>
    <property type="match status" value="1"/>
</dbReference>
<dbReference type="Proteomes" id="UP001159428">
    <property type="component" value="Unassembled WGS sequence"/>
</dbReference>
<feature type="domain" description="Tyrosine-protein phosphatase" evidence="9">
    <location>
        <begin position="1"/>
        <end position="256"/>
    </location>
</feature>
<feature type="compositionally biased region" description="Polar residues" evidence="8">
    <location>
        <begin position="395"/>
        <end position="407"/>
    </location>
</feature>
<dbReference type="PANTHER" id="PTHR45983:SF2">
    <property type="entry name" value="PROTEIN-TYROSINE-PHOSPHATASE"/>
    <property type="match status" value="1"/>
</dbReference>
<dbReference type="InterPro" id="IPR047170">
    <property type="entry name" value="PTN12/18/22"/>
</dbReference>
<organism evidence="11 12">
    <name type="scientific">Pocillopora meandrina</name>
    <dbReference type="NCBI Taxonomy" id="46732"/>
    <lineage>
        <taxon>Eukaryota</taxon>
        <taxon>Metazoa</taxon>
        <taxon>Cnidaria</taxon>
        <taxon>Anthozoa</taxon>
        <taxon>Hexacorallia</taxon>
        <taxon>Scleractinia</taxon>
        <taxon>Astrocoeniina</taxon>
        <taxon>Pocilloporidae</taxon>
        <taxon>Pocillopora</taxon>
    </lineage>
</organism>
<evidence type="ECO:0000256" key="2">
    <source>
        <dbReference type="ARBA" id="ARBA00013064"/>
    </source>
</evidence>
<reference evidence="11 12" key="1">
    <citation type="submission" date="2022-05" db="EMBL/GenBank/DDBJ databases">
        <authorList>
            <consortium name="Genoscope - CEA"/>
            <person name="William W."/>
        </authorList>
    </citation>
    <scope>NUCLEOTIDE SEQUENCE [LARGE SCALE GENOMIC DNA]</scope>
</reference>
<dbReference type="PROSITE" id="PS50056">
    <property type="entry name" value="TYR_PHOSPHATASE_2"/>
    <property type="match status" value="1"/>
</dbReference>
<dbReference type="InterPro" id="IPR003595">
    <property type="entry name" value="Tyr_Pase_cat"/>
</dbReference>
<dbReference type="AlphaFoldDB" id="A0AAU9XS87"/>
<sequence length="966" mass="105807">MSSKLKKDPEYSTHQGELEYNRPKNRYKDIVPFDYNRITLPSLAGKPGSDYINGNYIKGPDGKTHYLALQGPLPRTVDDFWRVIASHKCQIVIMVCREIEMGKLKCKRYWPESTDEVLNFAGLEISLISTEDIAEGFIMRTMNMKSGKEEMMVTQLQYTAWPDHDVPRSATPLIELNKTLRAVQGNRKQQLLVHCSAGCGRTGTICAVDYAWSLLKMHKTANFSVYNIVADLRRQRMAMVQTKEQYALVYKAVVQLVQEEFDRERMKSHTYVNVELPTSPQSPPGNEDYENCEFLNSVSRWRQNDVESGSSPKPLAPLPSPKETKSNSKPQLASKPNLPKLDRAAAAKSSAHANGDYVNIEFPSKVIKTTPVSPARETSAPFAAPLSPAHRANIPGSNSSRARTGNGSPLEMKQKSPTNSDYEVVPKGMTPSPVSSPGYEMPPPMKKVISSDYEFPVVSAKREDKKPTAHVPEGLLIDLGDDVPPVPSKRHSVGSVTKNGAGVRYENVEVKPLMPIEVRSSSSPNVLDDSWIHGSSYSKTTSKNPPQGLCPENVKEGVDRKGFSTVPNRVHADSGPKRCPLSADLFQDPSSSTIGDASIGGFEVKNSQSGPYCLLGSTSSKATTPQPNLELQYQKQKPADEDPRKTPHAQSQTQPKRQSEPPKTRPKMGAYALVGIPETKSKTVKPTPVFIPAPFSSNHPKGNTAIPVQNKGGGSPVEVKEKPIAEPSYELVGHLQPPGKMVPAHPMQQPKLENTLDVKKDAKMKLQGSPLLNRRDDQQLFAKSNSVPDVSIRRPPDGEAQASDDATIGPDLYATVTSKKRDRPDKKDSGPPSLRTQTSSGSLQRSTSTSNDGDDSPPAVPEKTNEAFLVPGEEPYEAVQQSNRGSLGGRFKKMVKSNSKGSLPKRLSDPTMHASHSGSGTSKTNSLGSSTMVVPWDDIGYKKRVKKPKGPRVCPAQWPTFGYHGL</sequence>
<evidence type="ECO:0000256" key="1">
    <source>
        <dbReference type="ARBA" id="ARBA00004496"/>
    </source>
</evidence>
<feature type="region of interest" description="Disordered" evidence="8">
    <location>
        <begin position="303"/>
        <end position="351"/>
    </location>
</feature>
<evidence type="ECO:0000259" key="10">
    <source>
        <dbReference type="PROSITE" id="PS50056"/>
    </source>
</evidence>
<evidence type="ECO:0000256" key="6">
    <source>
        <dbReference type="ARBA" id="ARBA00022912"/>
    </source>
</evidence>
<evidence type="ECO:0000256" key="5">
    <source>
        <dbReference type="ARBA" id="ARBA00022801"/>
    </source>
</evidence>
<dbReference type="SMART" id="SM00404">
    <property type="entry name" value="PTPc_motif"/>
    <property type="match status" value="1"/>
</dbReference>
<feature type="region of interest" description="Disordered" evidence="8">
    <location>
        <begin position="558"/>
        <end position="719"/>
    </location>
</feature>
<evidence type="ECO:0000313" key="11">
    <source>
        <dbReference type="EMBL" id="CAH3155246.1"/>
    </source>
</evidence>
<dbReference type="SUPFAM" id="SSF52799">
    <property type="entry name" value="(Phosphotyrosine protein) phosphatases II"/>
    <property type="match status" value="1"/>
</dbReference>
<dbReference type="EMBL" id="CALNXJ010000057">
    <property type="protein sequence ID" value="CAH3155246.1"/>
    <property type="molecule type" value="Genomic_DNA"/>
</dbReference>
<dbReference type="InterPro" id="IPR016130">
    <property type="entry name" value="Tyr_Pase_AS"/>
</dbReference>
<evidence type="ECO:0000259" key="9">
    <source>
        <dbReference type="PROSITE" id="PS50055"/>
    </source>
</evidence>
<keyword evidence="4" id="KW-0597">Phosphoprotein</keyword>
<feature type="compositionally biased region" description="Polar residues" evidence="8">
    <location>
        <begin position="914"/>
        <end position="932"/>
    </location>
</feature>
<gene>
    <name evidence="11" type="ORF">PMEA_00027904</name>
</gene>
<dbReference type="PROSITE" id="PS00383">
    <property type="entry name" value="TYR_PHOSPHATASE_1"/>
    <property type="match status" value="1"/>
</dbReference>
<name>A0AAU9XS87_9CNID</name>
<evidence type="ECO:0000256" key="8">
    <source>
        <dbReference type="SAM" id="MobiDB-lite"/>
    </source>
</evidence>
<comment type="subcellular location">
    <subcellularLocation>
        <location evidence="1">Cytoplasm</location>
    </subcellularLocation>
</comment>
<evidence type="ECO:0000256" key="3">
    <source>
        <dbReference type="ARBA" id="ARBA00022490"/>
    </source>
</evidence>
<keyword evidence="12" id="KW-1185">Reference proteome</keyword>
<feature type="domain" description="Tyrosine specific protein phosphatases" evidence="10">
    <location>
        <begin position="171"/>
        <end position="247"/>
    </location>
</feature>
<evidence type="ECO:0000256" key="7">
    <source>
        <dbReference type="ARBA" id="ARBA00034734"/>
    </source>
</evidence>
<feature type="region of interest" description="Disordered" evidence="8">
    <location>
        <begin position="460"/>
        <end position="498"/>
    </location>
</feature>
<dbReference type="InterPro" id="IPR000387">
    <property type="entry name" value="Tyr_Pase_dom"/>
</dbReference>
<dbReference type="GO" id="GO:0005737">
    <property type="term" value="C:cytoplasm"/>
    <property type="evidence" value="ECO:0007669"/>
    <property type="project" value="UniProtKB-SubCell"/>
</dbReference>
<dbReference type="PROSITE" id="PS50055">
    <property type="entry name" value="TYR_PHOSPHATASE_PTP"/>
    <property type="match status" value="1"/>
</dbReference>
<dbReference type="EC" id="3.1.3.48" evidence="2"/>
<dbReference type="SMART" id="SM00194">
    <property type="entry name" value="PTPc"/>
    <property type="match status" value="1"/>
</dbReference>